<evidence type="ECO:0000313" key="3">
    <source>
        <dbReference type="Proteomes" id="UP001176517"/>
    </source>
</evidence>
<dbReference type="AlphaFoldDB" id="A0AAN6JP45"/>
<name>A0AAN6JP45_9BASI</name>
<protein>
    <submittedName>
        <fullName evidence="2">Uncharacterized protein</fullName>
    </submittedName>
</protein>
<evidence type="ECO:0000313" key="2">
    <source>
        <dbReference type="EMBL" id="KAK0543808.1"/>
    </source>
</evidence>
<dbReference type="Proteomes" id="UP001176517">
    <property type="component" value="Unassembled WGS sequence"/>
</dbReference>
<gene>
    <name evidence="2" type="ORF">OC846_006281</name>
</gene>
<organism evidence="2 3">
    <name type="scientific">Tilletia horrida</name>
    <dbReference type="NCBI Taxonomy" id="155126"/>
    <lineage>
        <taxon>Eukaryota</taxon>
        <taxon>Fungi</taxon>
        <taxon>Dikarya</taxon>
        <taxon>Basidiomycota</taxon>
        <taxon>Ustilaginomycotina</taxon>
        <taxon>Exobasidiomycetes</taxon>
        <taxon>Tilletiales</taxon>
        <taxon>Tilletiaceae</taxon>
        <taxon>Tilletia</taxon>
    </lineage>
</organism>
<proteinExistence type="predicted"/>
<comment type="caution">
    <text evidence="2">The sequence shown here is derived from an EMBL/GenBank/DDBJ whole genome shotgun (WGS) entry which is preliminary data.</text>
</comment>
<dbReference type="EMBL" id="JAPDMZ010000325">
    <property type="protein sequence ID" value="KAK0543808.1"/>
    <property type="molecule type" value="Genomic_DNA"/>
</dbReference>
<feature type="region of interest" description="Disordered" evidence="1">
    <location>
        <begin position="1"/>
        <end position="25"/>
    </location>
</feature>
<reference evidence="2" key="1">
    <citation type="journal article" date="2023" name="PhytoFront">
        <title>Draft Genome Resources of Seven Strains of Tilletia horrida, Causal Agent of Kernel Smut of Rice.</title>
        <authorList>
            <person name="Khanal S."/>
            <person name="Antony Babu S."/>
            <person name="Zhou X.G."/>
        </authorList>
    </citation>
    <scope>NUCLEOTIDE SEQUENCE</scope>
    <source>
        <strain evidence="2">TX6</strain>
    </source>
</reference>
<evidence type="ECO:0000256" key="1">
    <source>
        <dbReference type="SAM" id="MobiDB-lite"/>
    </source>
</evidence>
<accession>A0AAN6JP45</accession>
<sequence length="126" mass="14039">MPVVRNFGRTQRGTPHPAPTPRNTPDSLFDAFNIGGTITNPIQIIDSCDGSRIVRVSDSEDDDEAMNEVINSVNAATIAHAAEHIIEGGQHGQPPEYTEPSYRDRVDQWVQAFSVMPPTQRQHWFD</sequence>
<keyword evidence="3" id="KW-1185">Reference proteome</keyword>